<dbReference type="AlphaFoldDB" id="A0A494XFC7"/>
<proteinExistence type="predicted"/>
<name>A0A494XFC7_9BURK</name>
<dbReference type="Proteomes" id="UP000280434">
    <property type="component" value="Unassembled WGS sequence"/>
</dbReference>
<organism evidence="1 2">
    <name type="scientific">Trinickia fusca</name>
    <dbReference type="NCBI Taxonomy" id="2419777"/>
    <lineage>
        <taxon>Bacteria</taxon>
        <taxon>Pseudomonadati</taxon>
        <taxon>Pseudomonadota</taxon>
        <taxon>Betaproteobacteria</taxon>
        <taxon>Burkholderiales</taxon>
        <taxon>Burkholderiaceae</taxon>
        <taxon>Trinickia</taxon>
    </lineage>
</organism>
<gene>
    <name evidence="1" type="ORF">D7S89_15945</name>
</gene>
<reference evidence="1 2" key="1">
    <citation type="submission" date="2018-10" db="EMBL/GenBank/DDBJ databases">
        <title>Paraburkholderia sp. 7MK8-2, isolated from soil.</title>
        <authorList>
            <person name="Gao Z.-H."/>
            <person name="Qiu L.-H."/>
        </authorList>
    </citation>
    <scope>NUCLEOTIDE SEQUENCE [LARGE SCALE GENOMIC DNA]</scope>
    <source>
        <strain evidence="1 2">7MK8-2</strain>
    </source>
</reference>
<keyword evidence="2" id="KW-1185">Reference proteome</keyword>
<dbReference type="EMBL" id="RBZV01000006">
    <property type="protein sequence ID" value="RKP46849.1"/>
    <property type="molecule type" value="Genomic_DNA"/>
</dbReference>
<comment type="caution">
    <text evidence="1">The sequence shown here is derived from an EMBL/GenBank/DDBJ whole genome shotgun (WGS) entry which is preliminary data.</text>
</comment>
<evidence type="ECO:0000313" key="2">
    <source>
        <dbReference type="Proteomes" id="UP000280434"/>
    </source>
</evidence>
<protein>
    <submittedName>
        <fullName evidence="1">Uncharacterized protein</fullName>
    </submittedName>
</protein>
<accession>A0A494XFC7</accession>
<sequence>MAVYRVYAYTSCGHHRIGAVQITARNPWDACEKGREQLKQQGITAELARVIPVEADGRMNPFRLYCVGSGAARDMRA</sequence>
<evidence type="ECO:0000313" key="1">
    <source>
        <dbReference type="EMBL" id="RKP46849.1"/>
    </source>
</evidence>